<feature type="signal peptide" evidence="1">
    <location>
        <begin position="1"/>
        <end position="25"/>
    </location>
</feature>
<sequence>MRNGSISYAICFLVLVFGLSGCVTSNNNGDENVSDKPKIINESKTVDDFKVSINVKKSHKEPKIYATITYMGEESEKDIYHGGSVFFFNIYQQDGDFEFMESMTLPLLTTTLIQNEPLRVDLNGIERLKLESGTYKFEATANFSLDSEKVIESKIEIPVYKIEEID</sequence>
<evidence type="ECO:0000256" key="1">
    <source>
        <dbReference type="SAM" id="SignalP"/>
    </source>
</evidence>
<protein>
    <recommendedName>
        <fullName evidence="4">Intracellular proteinase inhibitor BsuPI domain-containing protein</fullName>
    </recommendedName>
</protein>
<feature type="chain" id="PRO_5045221009" description="Intracellular proteinase inhibitor BsuPI domain-containing protein" evidence="1">
    <location>
        <begin position="26"/>
        <end position="166"/>
    </location>
</feature>
<dbReference type="RefSeq" id="WP_377734781.1">
    <property type="nucleotide sequence ID" value="NZ_JBHSRI010000022.1"/>
</dbReference>
<evidence type="ECO:0008006" key="4">
    <source>
        <dbReference type="Google" id="ProtNLM"/>
    </source>
</evidence>
<name>A0ABW1L9J3_9BACL</name>
<dbReference type="Proteomes" id="UP001596170">
    <property type="component" value="Unassembled WGS sequence"/>
</dbReference>
<comment type="caution">
    <text evidence="2">The sequence shown here is derived from an EMBL/GenBank/DDBJ whole genome shotgun (WGS) entry which is preliminary data.</text>
</comment>
<keyword evidence="1" id="KW-0732">Signal</keyword>
<reference evidence="3" key="1">
    <citation type="journal article" date="2019" name="Int. J. Syst. Evol. Microbiol.">
        <title>The Global Catalogue of Microorganisms (GCM) 10K type strain sequencing project: providing services to taxonomists for standard genome sequencing and annotation.</title>
        <authorList>
            <consortium name="The Broad Institute Genomics Platform"/>
            <consortium name="The Broad Institute Genome Sequencing Center for Infectious Disease"/>
            <person name="Wu L."/>
            <person name="Ma J."/>
        </authorList>
    </citation>
    <scope>NUCLEOTIDE SEQUENCE [LARGE SCALE GENOMIC DNA]</scope>
    <source>
        <strain evidence="3">CCUG 54527</strain>
    </source>
</reference>
<accession>A0ABW1L9J3</accession>
<dbReference type="EMBL" id="JBHSRI010000022">
    <property type="protein sequence ID" value="MFC6040363.1"/>
    <property type="molecule type" value="Genomic_DNA"/>
</dbReference>
<evidence type="ECO:0000313" key="3">
    <source>
        <dbReference type="Proteomes" id="UP001596170"/>
    </source>
</evidence>
<organism evidence="2 3">
    <name type="scientific">Paenisporosarcina macmurdoensis</name>
    <dbReference type="NCBI Taxonomy" id="212659"/>
    <lineage>
        <taxon>Bacteria</taxon>
        <taxon>Bacillati</taxon>
        <taxon>Bacillota</taxon>
        <taxon>Bacilli</taxon>
        <taxon>Bacillales</taxon>
        <taxon>Caryophanaceae</taxon>
        <taxon>Paenisporosarcina</taxon>
    </lineage>
</organism>
<evidence type="ECO:0000313" key="2">
    <source>
        <dbReference type="EMBL" id="MFC6040363.1"/>
    </source>
</evidence>
<gene>
    <name evidence="2" type="ORF">ACFPYN_13120</name>
</gene>
<dbReference type="PROSITE" id="PS51257">
    <property type="entry name" value="PROKAR_LIPOPROTEIN"/>
    <property type="match status" value="1"/>
</dbReference>
<keyword evidence="3" id="KW-1185">Reference proteome</keyword>
<proteinExistence type="predicted"/>